<reference evidence="4" key="1">
    <citation type="submission" date="2017-09" db="EMBL/GenBank/DDBJ databases">
        <title>Luteimonas liuhanmingii sp.nov., isolated from the intestinal contents of Tibetan Plateau Pika in Yushu, Qinghai Province, China.</title>
        <authorList>
            <person name="Gui Z."/>
        </authorList>
    </citation>
    <scope>NUCLEOTIDE SEQUENCE [LARGE SCALE GENOMIC DNA]</scope>
    <source>
        <strain evidence="4">100111</strain>
    </source>
</reference>
<organism evidence="3 4">
    <name type="scientific">Luteimonas chenhongjianii</name>
    <dbReference type="NCBI Taxonomy" id="2006110"/>
    <lineage>
        <taxon>Bacteria</taxon>
        <taxon>Pseudomonadati</taxon>
        <taxon>Pseudomonadota</taxon>
        <taxon>Gammaproteobacteria</taxon>
        <taxon>Lysobacterales</taxon>
        <taxon>Lysobacteraceae</taxon>
        <taxon>Luteimonas</taxon>
    </lineage>
</organism>
<dbReference type="CDD" id="cd08364">
    <property type="entry name" value="FosX"/>
    <property type="match status" value="1"/>
</dbReference>
<accession>A0A290XI51</accession>
<keyword evidence="1" id="KW-0479">Metal-binding</keyword>
<dbReference type="PANTHER" id="PTHR36113">
    <property type="entry name" value="LYASE, PUTATIVE-RELATED-RELATED"/>
    <property type="match status" value="1"/>
</dbReference>
<evidence type="ECO:0000259" key="2">
    <source>
        <dbReference type="PROSITE" id="PS51819"/>
    </source>
</evidence>
<dbReference type="GO" id="GO:0046872">
    <property type="term" value="F:metal ion binding"/>
    <property type="evidence" value="ECO:0007669"/>
    <property type="project" value="UniProtKB-KW"/>
</dbReference>
<evidence type="ECO:0000313" key="4">
    <source>
        <dbReference type="Proteomes" id="UP000218968"/>
    </source>
</evidence>
<dbReference type="NCBIfam" id="NF000222">
    <property type="entry name" value="FosX"/>
    <property type="match status" value="1"/>
</dbReference>
<dbReference type="InterPro" id="IPR037523">
    <property type="entry name" value="VOC_core"/>
</dbReference>
<dbReference type="PANTHER" id="PTHR36113:SF6">
    <property type="entry name" value="FOSFOMYCIN RESISTANCE PROTEIN FOSX"/>
    <property type="match status" value="1"/>
</dbReference>
<dbReference type="EMBL" id="CP023406">
    <property type="protein sequence ID" value="ATD68825.1"/>
    <property type="molecule type" value="Genomic_DNA"/>
</dbReference>
<dbReference type="Pfam" id="PF00903">
    <property type="entry name" value="Glyoxalase"/>
    <property type="match status" value="1"/>
</dbReference>
<dbReference type="KEGG" id="lum:CNR27_10090"/>
<dbReference type="GO" id="GO:0016740">
    <property type="term" value="F:transferase activity"/>
    <property type="evidence" value="ECO:0007669"/>
    <property type="project" value="UniProtKB-KW"/>
</dbReference>
<keyword evidence="3" id="KW-0808">Transferase</keyword>
<dbReference type="InterPro" id="IPR037434">
    <property type="entry name" value="FosX"/>
</dbReference>
<name>A0A290XI51_9GAMM</name>
<dbReference type="SUPFAM" id="SSF54593">
    <property type="entry name" value="Glyoxalase/Bleomycin resistance protein/Dihydroxybiphenyl dioxygenase"/>
    <property type="match status" value="1"/>
</dbReference>
<evidence type="ECO:0000256" key="1">
    <source>
        <dbReference type="ARBA" id="ARBA00022723"/>
    </source>
</evidence>
<keyword evidence="4" id="KW-1185">Reference proteome</keyword>
<sequence length="164" mass="17900">MSGISHLTFVVRDLDRTTRLFVEGLGAQEVYASGADSRSLSPEKFFLLGGIWIATMQGEPLPARSYRHVAFAVAAAELPGYRARLEALGVEFGPSRPRIEGEGESLYFHDFDNHLFELHAGTLEARLQAYRAAVTAARLGAGEGPLGRNARSVEARIRSTEDLP</sequence>
<dbReference type="InterPro" id="IPR004360">
    <property type="entry name" value="Glyas_Fos-R_dOase_dom"/>
</dbReference>
<gene>
    <name evidence="3" type="ORF">CNR27_10090</name>
</gene>
<dbReference type="PROSITE" id="PS51819">
    <property type="entry name" value="VOC"/>
    <property type="match status" value="1"/>
</dbReference>
<dbReference type="Gene3D" id="3.10.180.10">
    <property type="entry name" value="2,3-Dihydroxybiphenyl 1,2-Dioxygenase, domain 1"/>
    <property type="match status" value="1"/>
</dbReference>
<protein>
    <submittedName>
        <fullName evidence="3">FosX/FosE/FosI family fosfomycin resistance thiol transferase</fullName>
    </submittedName>
</protein>
<proteinExistence type="predicted"/>
<dbReference type="InterPro" id="IPR051332">
    <property type="entry name" value="Fosfomycin_Res_Enzymes"/>
</dbReference>
<dbReference type="AlphaFoldDB" id="A0A290XI51"/>
<evidence type="ECO:0000313" key="3">
    <source>
        <dbReference type="EMBL" id="ATD68825.1"/>
    </source>
</evidence>
<dbReference type="Proteomes" id="UP000218968">
    <property type="component" value="Chromosome"/>
</dbReference>
<dbReference type="InterPro" id="IPR029068">
    <property type="entry name" value="Glyas_Bleomycin-R_OHBP_Dase"/>
</dbReference>
<feature type="domain" description="VOC" evidence="2">
    <location>
        <begin position="3"/>
        <end position="121"/>
    </location>
</feature>